<dbReference type="Pfam" id="PF22893">
    <property type="entry name" value="ULD_2"/>
    <property type="match status" value="1"/>
</dbReference>
<feature type="domain" description="Ubiquitin-like" evidence="1">
    <location>
        <begin position="283"/>
        <end position="365"/>
    </location>
</feature>
<sequence length="519" mass="58184">MAAPAFGFSAGDFINAINLIVDISKALKSVGGARDDYQSLITELSLLQGVLLHLQSRQSCSNTEGVFAPYAQQQAKLTLSTLSKFLILVSKFDSTLGPGGSDRWYRHVGKKTQWAVVHAKDIDGLRVRVGNQLHVLNTILQLDDRFGSSSAQILACFEEIKCQNESVLQRLSSLDDKASSHVLVKIARSPRLAGASDLAQLSAGLSRRRLAQGAGAITEFETNAPGTGREDKALLLLLRLLYATARDLRYLLLGIWAFFPRFMTLTHEISFRLGRQPLLVVSESINFEDMLGRRYTLQHAYYSHWPTFDAFLRRTFRNFPGEDLVIGGHYSLLSSRSRSSLPGAHPAKWDSFSTPGCEISMSVRVKLARVEGLGGRNLDDCPWIECDGKSLTNMGRNSFRCWKCNLTYLFQTNDKNTHYIKMFPRFLQTEAPTGKLRLGMLAQADVFRRSNRTKRILRWEWICCGCGRKGRDMGMLTVDCPGRACSHARCADCQVHQVRRRRGATTIEYGRDMKASTRI</sequence>
<organism evidence="2 3">
    <name type="scientific">Cercophora newfieldiana</name>
    <dbReference type="NCBI Taxonomy" id="92897"/>
    <lineage>
        <taxon>Eukaryota</taxon>
        <taxon>Fungi</taxon>
        <taxon>Dikarya</taxon>
        <taxon>Ascomycota</taxon>
        <taxon>Pezizomycotina</taxon>
        <taxon>Sordariomycetes</taxon>
        <taxon>Sordariomycetidae</taxon>
        <taxon>Sordariales</taxon>
        <taxon>Lasiosphaeriaceae</taxon>
        <taxon>Cercophora</taxon>
    </lineage>
</organism>
<name>A0AA39Y7Q3_9PEZI</name>
<dbReference type="AlphaFoldDB" id="A0AA39Y7Q3"/>
<dbReference type="InterPro" id="IPR054464">
    <property type="entry name" value="ULD_fung"/>
</dbReference>
<protein>
    <recommendedName>
        <fullName evidence="1">Ubiquitin-like domain-containing protein</fullName>
    </recommendedName>
</protein>
<comment type="caution">
    <text evidence="2">The sequence shown here is derived from an EMBL/GenBank/DDBJ whole genome shotgun (WGS) entry which is preliminary data.</text>
</comment>
<gene>
    <name evidence="2" type="ORF">B0T16DRAFT_171051</name>
</gene>
<evidence type="ECO:0000313" key="3">
    <source>
        <dbReference type="Proteomes" id="UP001174936"/>
    </source>
</evidence>
<accession>A0AA39Y7Q3</accession>
<dbReference type="EMBL" id="JAULSV010000004">
    <property type="protein sequence ID" value="KAK0646930.1"/>
    <property type="molecule type" value="Genomic_DNA"/>
</dbReference>
<evidence type="ECO:0000259" key="1">
    <source>
        <dbReference type="Pfam" id="PF22893"/>
    </source>
</evidence>
<dbReference type="PANTHER" id="PTHR38886:SF1">
    <property type="entry name" value="NACHT-NTPASE AND P-LOOP NTPASES N-TERMINAL DOMAIN-CONTAINING PROTEIN"/>
    <property type="match status" value="1"/>
</dbReference>
<dbReference type="Proteomes" id="UP001174936">
    <property type="component" value="Unassembled WGS sequence"/>
</dbReference>
<reference evidence="2" key="1">
    <citation type="submission" date="2023-06" db="EMBL/GenBank/DDBJ databases">
        <title>Genome-scale phylogeny and comparative genomics of the fungal order Sordariales.</title>
        <authorList>
            <consortium name="Lawrence Berkeley National Laboratory"/>
            <person name="Hensen N."/>
            <person name="Bonometti L."/>
            <person name="Westerberg I."/>
            <person name="Brannstrom I.O."/>
            <person name="Guillou S."/>
            <person name="Cros-Aarteil S."/>
            <person name="Calhoun S."/>
            <person name="Haridas S."/>
            <person name="Kuo A."/>
            <person name="Mondo S."/>
            <person name="Pangilinan J."/>
            <person name="Riley R."/>
            <person name="Labutti K."/>
            <person name="Andreopoulos B."/>
            <person name="Lipzen A."/>
            <person name="Chen C."/>
            <person name="Yanf M."/>
            <person name="Daum C."/>
            <person name="Ng V."/>
            <person name="Clum A."/>
            <person name="Steindorff A."/>
            <person name="Ohm R."/>
            <person name="Martin F."/>
            <person name="Silar P."/>
            <person name="Natvig D."/>
            <person name="Lalanne C."/>
            <person name="Gautier V."/>
            <person name="Ament-Velasquez S.L."/>
            <person name="Kruys A."/>
            <person name="Hutchinson M.I."/>
            <person name="Powell A.J."/>
            <person name="Barry K."/>
            <person name="Miller A.N."/>
            <person name="Grigoriev I.V."/>
            <person name="Debuchy R."/>
            <person name="Gladieux P."/>
            <person name="Thoren M.H."/>
            <person name="Johannesson H."/>
        </authorList>
    </citation>
    <scope>NUCLEOTIDE SEQUENCE</scope>
    <source>
        <strain evidence="2">SMH2532-1</strain>
    </source>
</reference>
<keyword evidence="3" id="KW-1185">Reference proteome</keyword>
<dbReference type="PANTHER" id="PTHR38886">
    <property type="entry name" value="SESA DOMAIN-CONTAINING PROTEIN"/>
    <property type="match status" value="1"/>
</dbReference>
<proteinExistence type="predicted"/>
<evidence type="ECO:0000313" key="2">
    <source>
        <dbReference type="EMBL" id="KAK0646930.1"/>
    </source>
</evidence>